<accession>A0A8G0L9Q8</accession>
<proteinExistence type="predicted"/>
<gene>
    <name evidence="1" type="ORF">H0G86_005531</name>
</gene>
<sequence>MRSLMLFSLYQRWYIAALLRSLPRRRAVAVLESVKIDACFFVEMAQGDLASKMWSSVDTENTGGLFGSAMLQDLEACCCGCLSLAIVPKLHRTWLCSYCPYCILSTSEVLCTTAPLANDK</sequence>
<organism evidence="1 2">
    <name type="scientific">Trichoderma simmonsii</name>
    <dbReference type="NCBI Taxonomy" id="1491479"/>
    <lineage>
        <taxon>Eukaryota</taxon>
        <taxon>Fungi</taxon>
        <taxon>Dikarya</taxon>
        <taxon>Ascomycota</taxon>
        <taxon>Pezizomycotina</taxon>
        <taxon>Sordariomycetes</taxon>
        <taxon>Hypocreomycetidae</taxon>
        <taxon>Hypocreales</taxon>
        <taxon>Hypocreaceae</taxon>
        <taxon>Trichoderma</taxon>
    </lineage>
</organism>
<evidence type="ECO:0000313" key="2">
    <source>
        <dbReference type="Proteomes" id="UP000826661"/>
    </source>
</evidence>
<keyword evidence="2" id="KW-1185">Reference proteome</keyword>
<dbReference type="Proteomes" id="UP000826661">
    <property type="component" value="Chromosome III"/>
</dbReference>
<dbReference type="AlphaFoldDB" id="A0A8G0L9Q8"/>
<dbReference type="EMBL" id="CP075866">
    <property type="protein sequence ID" value="QYS98347.1"/>
    <property type="molecule type" value="Genomic_DNA"/>
</dbReference>
<protein>
    <submittedName>
        <fullName evidence="1">Uncharacterized protein</fullName>
    </submittedName>
</protein>
<evidence type="ECO:0000313" key="1">
    <source>
        <dbReference type="EMBL" id="QYS98347.1"/>
    </source>
</evidence>
<name>A0A8G0L9Q8_9HYPO</name>
<reference evidence="1 2" key="1">
    <citation type="journal article" date="2021" name="BMC Genomics">
        <title>Telomere-to-telomere genome assembly of asparaginase-producing Trichoderma simmonsii.</title>
        <authorList>
            <person name="Chung D."/>
            <person name="Kwon Y.M."/>
            <person name="Yang Y."/>
        </authorList>
    </citation>
    <scope>NUCLEOTIDE SEQUENCE [LARGE SCALE GENOMIC DNA]</scope>
    <source>
        <strain evidence="1 2">GH-Sj1</strain>
    </source>
</reference>